<dbReference type="InParanoid" id="B8M7T0"/>
<feature type="region of interest" description="Disordered" evidence="1">
    <location>
        <begin position="1"/>
        <end position="125"/>
    </location>
</feature>
<evidence type="ECO:0000313" key="3">
    <source>
        <dbReference type="Proteomes" id="UP000001745"/>
    </source>
</evidence>
<reference evidence="3" key="1">
    <citation type="journal article" date="2015" name="Genome Announc.">
        <title>Genome sequence of the AIDS-associated pathogen Penicillium marneffei (ATCC18224) and its near taxonomic relative Talaromyces stipitatus (ATCC10500).</title>
        <authorList>
            <person name="Nierman W.C."/>
            <person name="Fedorova-Abrams N.D."/>
            <person name="Andrianopoulos A."/>
        </authorList>
    </citation>
    <scope>NUCLEOTIDE SEQUENCE [LARGE SCALE GENOMIC DNA]</scope>
    <source>
        <strain evidence="3">ATCC 10500 / CBS 375.48 / QM 6759 / NRRL 1006</strain>
    </source>
</reference>
<feature type="compositionally biased region" description="Basic and acidic residues" evidence="1">
    <location>
        <begin position="1"/>
        <end position="15"/>
    </location>
</feature>
<evidence type="ECO:0000313" key="2">
    <source>
        <dbReference type="EMBL" id="EED19809.1"/>
    </source>
</evidence>
<dbReference type="Proteomes" id="UP000001745">
    <property type="component" value="Unassembled WGS sequence"/>
</dbReference>
<name>B8M7T0_TALSN</name>
<protein>
    <recommendedName>
        <fullName evidence="4">Histone chaperone domain-containing protein</fullName>
    </recommendedName>
</protein>
<dbReference type="RefSeq" id="XP_002480243.1">
    <property type="nucleotide sequence ID" value="XM_002480198.1"/>
</dbReference>
<accession>B8M7T0</accession>
<evidence type="ECO:0000256" key="1">
    <source>
        <dbReference type="SAM" id="MobiDB-lite"/>
    </source>
</evidence>
<dbReference type="OrthoDB" id="4357148at2759"/>
<dbReference type="HOGENOM" id="CLU_139257_0_0_1"/>
<dbReference type="PhylomeDB" id="B8M7T0"/>
<dbReference type="OMA" id="KYNEGPD"/>
<organism evidence="2 3">
    <name type="scientific">Talaromyces stipitatus (strain ATCC 10500 / CBS 375.48 / QM 6759 / NRRL 1006)</name>
    <name type="common">Penicillium stipitatum</name>
    <dbReference type="NCBI Taxonomy" id="441959"/>
    <lineage>
        <taxon>Eukaryota</taxon>
        <taxon>Fungi</taxon>
        <taxon>Dikarya</taxon>
        <taxon>Ascomycota</taxon>
        <taxon>Pezizomycotina</taxon>
        <taxon>Eurotiomycetes</taxon>
        <taxon>Eurotiomycetidae</taxon>
        <taxon>Eurotiales</taxon>
        <taxon>Trichocomaceae</taxon>
        <taxon>Talaromyces</taxon>
        <taxon>Talaromyces sect. Talaromyces</taxon>
    </lineage>
</organism>
<proteinExistence type="predicted"/>
<dbReference type="eggNOG" id="ENOG502S854">
    <property type="taxonomic scope" value="Eukaryota"/>
</dbReference>
<gene>
    <name evidence="2" type="ORF">TSTA_030730</name>
</gene>
<dbReference type="GeneID" id="8101752"/>
<dbReference type="VEuPathDB" id="FungiDB:TSTA_030730"/>
<dbReference type="EMBL" id="EQ962654">
    <property type="protein sequence ID" value="EED19809.1"/>
    <property type="molecule type" value="Genomic_DNA"/>
</dbReference>
<evidence type="ECO:0008006" key="4">
    <source>
        <dbReference type="Google" id="ProtNLM"/>
    </source>
</evidence>
<dbReference type="AlphaFoldDB" id="B8M7T0"/>
<sequence>MSNRQEREAEDRYEAENDASPVPGFEVDNSYVGETNSNLRNVVPVQNDEAGYDDPMQPPYSNTDEQLAQDEREAIDQSNILGGDRLRHAKPRSRNAYNEGPGEDDLPSVVSQGQSGRSAAGRAVE</sequence>
<keyword evidence="3" id="KW-1185">Reference proteome</keyword>